<dbReference type="InterPro" id="IPR047525">
    <property type="entry name" value="TfoX-like"/>
</dbReference>
<accession>A0ABY0KA37</accession>
<dbReference type="Pfam" id="PF04993">
    <property type="entry name" value="TfoX_N"/>
    <property type="match status" value="1"/>
</dbReference>
<name>A0ABY0KA37_9HYPH</name>
<evidence type="ECO:0000259" key="2">
    <source>
        <dbReference type="Pfam" id="PF04993"/>
    </source>
</evidence>
<organism evidence="3 4">
    <name type="scientific">Saliniramus fredricksonii</name>
    <dbReference type="NCBI Taxonomy" id="1653334"/>
    <lineage>
        <taxon>Bacteria</taxon>
        <taxon>Pseudomonadati</taxon>
        <taxon>Pseudomonadota</taxon>
        <taxon>Alphaproteobacteria</taxon>
        <taxon>Hyphomicrobiales</taxon>
        <taxon>Salinarimonadaceae</taxon>
        <taxon>Saliniramus</taxon>
    </lineage>
</organism>
<dbReference type="PANTHER" id="PTHR36121">
    <property type="entry name" value="PROTEIN SXY"/>
    <property type="match status" value="1"/>
</dbReference>
<dbReference type="InterPro" id="IPR007076">
    <property type="entry name" value="TfoX_N"/>
</dbReference>
<feature type="domain" description="TfoX N-terminal" evidence="2">
    <location>
        <begin position="2"/>
        <end position="90"/>
    </location>
</feature>
<dbReference type="Proteomes" id="UP000182800">
    <property type="component" value="Unassembled WGS sequence"/>
</dbReference>
<dbReference type="PANTHER" id="PTHR36121:SF1">
    <property type="entry name" value="PROTEIN SXY"/>
    <property type="match status" value="1"/>
</dbReference>
<proteinExistence type="predicted"/>
<dbReference type="Gene3D" id="3.30.1460.30">
    <property type="entry name" value="YgaC/TfoX-N like chaperone"/>
    <property type="match status" value="1"/>
</dbReference>
<comment type="caution">
    <text evidence="3">The sequence shown here is derived from an EMBL/GenBank/DDBJ whole genome shotgun (WGS) entry which is preliminary data.</text>
</comment>
<keyword evidence="4" id="KW-1185">Reference proteome</keyword>
<reference evidence="3 4" key="1">
    <citation type="submission" date="2016-08" db="EMBL/GenBank/DDBJ databases">
        <authorList>
            <person name="Varghese N."/>
            <person name="Submissions Spin"/>
        </authorList>
    </citation>
    <scope>NUCLEOTIDE SEQUENCE [LARGE SCALE GENOMIC DNA]</scope>
    <source>
        <strain evidence="3 4">HL-109</strain>
    </source>
</reference>
<feature type="compositionally biased region" description="Basic and acidic residues" evidence="1">
    <location>
        <begin position="103"/>
        <end position="114"/>
    </location>
</feature>
<evidence type="ECO:0000313" key="4">
    <source>
        <dbReference type="Proteomes" id="UP000182800"/>
    </source>
</evidence>
<evidence type="ECO:0000256" key="1">
    <source>
        <dbReference type="SAM" id="MobiDB-lite"/>
    </source>
</evidence>
<gene>
    <name evidence="3" type="ORF">GA0071312_2242</name>
</gene>
<dbReference type="EMBL" id="FMBM01000002">
    <property type="protein sequence ID" value="SCC81306.1"/>
    <property type="molecule type" value="Genomic_DNA"/>
</dbReference>
<dbReference type="RefSeq" id="WP_083204514.1">
    <property type="nucleotide sequence ID" value="NZ_FMBM01000002.1"/>
</dbReference>
<dbReference type="SUPFAM" id="SSF159894">
    <property type="entry name" value="YgaC/TfoX-N like"/>
    <property type="match status" value="1"/>
</dbReference>
<evidence type="ECO:0000313" key="3">
    <source>
        <dbReference type="EMBL" id="SCC81306.1"/>
    </source>
</evidence>
<feature type="region of interest" description="Disordered" evidence="1">
    <location>
        <begin position="92"/>
        <end position="114"/>
    </location>
</feature>
<protein>
    <submittedName>
        <fullName evidence="3">DNA transformation protein</fullName>
    </submittedName>
</protein>
<sequence>MSAFGPVRLRRMFGGCGVFRDGLMFALKADGILYLKADDADAPAFHKAGCEQFHYRKGNRDVAMGYWSAPLAALEDPGIMAQWARRAHACAQRQAARKARGKSGHDRDGMRARR</sequence>